<dbReference type="AlphaFoldDB" id="A0A1Q4USF9"/>
<evidence type="ECO:0000256" key="1">
    <source>
        <dbReference type="SAM" id="Phobius"/>
    </source>
</evidence>
<organism evidence="2 3">
    <name type="scientific">Streptomyces uncialis</name>
    <dbReference type="NCBI Taxonomy" id="1048205"/>
    <lineage>
        <taxon>Bacteria</taxon>
        <taxon>Bacillati</taxon>
        <taxon>Actinomycetota</taxon>
        <taxon>Actinomycetes</taxon>
        <taxon>Kitasatosporales</taxon>
        <taxon>Streptomycetaceae</taxon>
        <taxon>Streptomyces</taxon>
    </lineage>
</organism>
<name>A0A1Q4USF9_9ACTN</name>
<sequence>MQLAIGDVVRDRGDRTLATVAGLATNAEGNLVALQLSGGGVRLTAPYDLDLVARYSQPPSAGRTLRFVITLLVAASAAVIGWQSAQASGLAWPLAVLTGLGSCTAVKLTVRSWLRLTGPRRFRV</sequence>
<dbReference type="STRING" id="1048205.AB852_36395"/>
<keyword evidence="1" id="KW-0472">Membrane</keyword>
<comment type="caution">
    <text evidence="2">The sequence shown here is derived from an EMBL/GenBank/DDBJ whole genome shotgun (WGS) entry which is preliminary data.</text>
</comment>
<protein>
    <submittedName>
        <fullName evidence="2">Uncharacterized protein</fullName>
    </submittedName>
</protein>
<feature type="transmembrane region" description="Helical" evidence="1">
    <location>
        <begin position="90"/>
        <end position="110"/>
    </location>
</feature>
<reference evidence="2 3" key="1">
    <citation type="submission" date="2015-06" db="EMBL/GenBank/DDBJ databases">
        <title>Cloning and characterization of the uncialamcin biosynthetic gene cluster.</title>
        <authorList>
            <person name="Yan X."/>
            <person name="Huang T."/>
            <person name="Ge H."/>
            <person name="Shen B."/>
        </authorList>
    </citation>
    <scope>NUCLEOTIDE SEQUENCE [LARGE SCALE GENOMIC DNA]</scope>
    <source>
        <strain evidence="2 3">DCA2648</strain>
    </source>
</reference>
<evidence type="ECO:0000313" key="3">
    <source>
        <dbReference type="Proteomes" id="UP000186455"/>
    </source>
</evidence>
<dbReference type="EMBL" id="LFBV01000014">
    <property type="protein sequence ID" value="OKH88473.1"/>
    <property type="molecule type" value="Genomic_DNA"/>
</dbReference>
<proteinExistence type="predicted"/>
<keyword evidence="1" id="KW-0812">Transmembrane</keyword>
<dbReference type="RefSeq" id="WP_073795977.1">
    <property type="nucleotide sequence ID" value="NZ_JBEXUH010000059.1"/>
</dbReference>
<accession>A0A1Q4USF9</accession>
<keyword evidence="3" id="KW-1185">Reference proteome</keyword>
<evidence type="ECO:0000313" key="2">
    <source>
        <dbReference type="EMBL" id="OKH88473.1"/>
    </source>
</evidence>
<gene>
    <name evidence="2" type="ORF">AB852_36395</name>
</gene>
<feature type="transmembrane region" description="Helical" evidence="1">
    <location>
        <begin position="64"/>
        <end position="84"/>
    </location>
</feature>
<keyword evidence="1" id="KW-1133">Transmembrane helix</keyword>
<dbReference type="Proteomes" id="UP000186455">
    <property type="component" value="Unassembled WGS sequence"/>
</dbReference>